<name>A0AAD5XZ27_9FUNG</name>
<organism evidence="2 3">
    <name type="scientific">Clydaea vesicula</name>
    <dbReference type="NCBI Taxonomy" id="447962"/>
    <lineage>
        <taxon>Eukaryota</taxon>
        <taxon>Fungi</taxon>
        <taxon>Fungi incertae sedis</taxon>
        <taxon>Chytridiomycota</taxon>
        <taxon>Chytridiomycota incertae sedis</taxon>
        <taxon>Chytridiomycetes</taxon>
        <taxon>Lobulomycetales</taxon>
        <taxon>Lobulomycetaceae</taxon>
        <taxon>Clydaea</taxon>
    </lineage>
</organism>
<evidence type="ECO:0000313" key="3">
    <source>
        <dbReference type="Proteomes" id="UP001211065"/>
    </source>
</evidence>
<keyword evidence="1" id="KW-1133">Transmembrane helix</keyword>
<feature type="transmembrane region" description="Helical" evidence="1">
    <location>
        <begin position="12"/>
        <end position="31"/>
    </location>
</feature>
<protein>
    <submittedName>
        <fullName evidence="2">Uncharacterized protein</fullName>
    </submittedName>
</protein>
<sequence>MNNVNKENLPYIIIGSTVLLISTLFIGNHVINKPKRKRNTIHIDFDLSKPKLNSFQIPFELNPDIVRKVCQNIINSNLIESDVEDSEEEEEEEGKYKKVVKNIDEIKDESLLKIENKILKNKNLKNFFKIEEKNKKFNNNENSIKFLPEFPEQVAHLLEDFRLSKMERRVLLLEGAPGIGKGTALQQWVELESKERIAKYLRLSTLFGLKHGQSSQENLDDEKEDKEKWRKALENSLGFDKKYFKKKKNDNENNENEDNFNNFEKFGGKSEFINSSFAYISQALTILRENLQRPPLLVIDDVQLLFKKHSVLEEKYNDISETFQWLLNCQIKDLLDVVLCSSEKSVLTALRNIRGFEYNLKFKAVESVDDEVIIKYLLTKVNPLLEKKTPQNLSTGNKFTIDTARLFVSTFDGNMQELENYCKSGKSIQEYINFREDEIFLQLSNSENSLLPEGVTESELKETILDMILRNGVLNVSKLSLNQLKVIELLVEGNFFRWRNGKVKKREALNKAGAGGGAEELLKKEVQEIKKNQRKLRVVSSIEELEFSNPLAMFNREEAELVWYNPLLGRVFEKWWNLSI</sequence>
<dbReference type="AlphaFoldDB" id="A0AAD5XZ27"/>
<keyword evidence="3" id="KW-1185">Reference proteome</keyword>
<keyword evidence="1" id="KW-0472">Membrane</keyword>
<dbReference type="SUPFAM" id="SSF52540">
    <property type="entry name" value="P-loop containing nucleoside triphosphate hydrolases"/>
    <property type="match status" value="1"/>
</dbReference>
<keyword evidence="1" id="KW-0812">Transmembrane</keyword>
<accession>A0AAD5XZ27</accession>
<dbReference type="Proteomes" id="UP001211065">
    <property type="component" value="Unassembled WGS sequence"/>
</dbReference>
<dbReference type="InterPro" id="IPR027417">
    <property type="entry name" value="P-loop_NTPase"/>
</dbReference>
<dbReference type="EMBL" id="JADGJW010000400">
    <property type="protein sequence ID" value="KAJ3218009.1"/>
    <property type="molecule type" value="Genomic_DNA"/>
</dbReference>
<comment type="caution">
    <text evidence="2">The sequence shown here is derived from an EMBL/GenBank/DDBJ whole genome shotgun (WGS) entry which is preliminary data.</text>
</comment>
<evidence type="ECO:0000313" key="2">
    <source>
        <dbReference type="EMBL" id="KAJ3218009.1"/>
    </source>
</evidence>
<gene>
    <name evidence="2" type="ORF">HK099_005275</name>
</gene>
<proteinExistence type="predicted"/>
<reference evidence="2" key="1">
    <citation type="submission" date="2020-05" db="EMBL/GenBank/DDBJ databases">
        <title>Phylogenomic resolution of chytrid fungi.</title>
        <authorList>
            <person name="Stajich J.E."/>
            <person name="Amses K."/>
            <person name="Simmons R."/>
            <person name="Seto K."/>
            <person name="Myers J."/>
            <person name="Bonds A."/>
            <person name="Quandt C.A."/>
            <person name="Barry K."/>
            <person name="Liu P."/>
            <person name="Grigoriev I."/>
            <person name="Longcore J.E."/>
            <person name="James T.Y."/>
        </authorList>
    </citation>
    <scope>NUCLEOTIDE SEQUENCE</scope>
    <source>
        <strain evidence="2">JEL0476</strain>
    </source>
</reference>
<evidence type="ECO:0000256" key="1">
    <source>
        <dbReference type="SAM" id="Phobius"/>
    </source>
</evidence>